<keyword evidence="1" id="KW-0175">Coiled coil</keyword>
<protein>
    <submittedName>
        <fullName evidence="5">Multidrug efflux system membrane fusion protein</fullName>
    </submittedName>
</protein>
<dbReference type="InterPro" id="IPR050393">
    <property type="entry name" value="MFP_Efflux_Pump"/>
</dbReference>
<evidence type="ECO:0000313" key="6">
    <source>
        <dbReference type="Proteomes" id="UP000537592"/>
    </source>
</evidence>
<proteinExistence type="predicted"/>
<dbReference type="Pfam" id="PF25963">
    <property type="entry name" value="Beta-barrel_AAEA"/>
    <property type="match status" value="1"/>
</dbReference>
<feature type="domain" description="Multidrug resistance protein MdtA-like barrel-sandwich hybrid" evidence="3">
    <location>
        <begin position="52"/>
        <end position="244"/>
    </location>
</feature>
<dbReference type="PANTHER" id="PTHR30367:SF1">
    <property type="entry name" value="MULTIDRUG RESISTANCE PROTEIN MDTN"/>
    <property type="match status" value="1"/>
</dbReference>
<dbReference type="AlphaFoldDB" id="A0A7W5Z1I8"/>
<evidence type="ECO:0000313" key="5">
    <source>
        <dbReference type="EMBL" id="MBB3808343.1"/>
    </source>
</evidence>
<dbReference type="Pfam" id="PF25917">
    <property type="entry name" value="BSH_RND"/>
    <property type="match status" value="1"/>
</dbReference>
<feature type="domain" description="p-hydroxybenzoic acid efflux pump subunit AaeA-like beta-barrel" evidence="4">
    <location>
        <begin position="249"/>
        <end position="345"/>
    </location>
</feature>
<dbReference type="EMBL" id="JACICC010000001">
    <property type="protein sequence ID" value="MBB3808343.1"/>
    <property type="molecule type" value="Genomic_DNA"/>
</dbReference>
<keyword evidence="6" id="KW-1185">Reference proteome</keyword>
<keyword evidence="2" id="KW-0812">Transmembrane</keyword>
<feature type="transmembrane region" description="Helical" evidence="2">
    <location>
        <begin position="12"/>
        <end position="31"/>
    </location>
</feature>
<evidence type="ECO:0000256" key="2">
    <source>
        <dbReference type="SAM" id="Phobius"/>
    </source>
</evidence>
<dbReference type="Proteomes" id="UP000537592">
    <property type="component" value="Unassembled WGS sequence"/>
</dbReference>
<gene>
    <name evidence="5" type="ORF">FHS81_000397</name>
</gene>
<feature type="coiled-coil region" evidence="1">
    <location>
        <begin position="92"/>
        <end position="192"/>
    </location>
</feature>
<name>A0A7W5Z1I8_9HYPH</name>
<dbReference type="SUPFAM" id="SSF111369">
    <property type="entry name" value="HlyD-like secretion proteins"/>
    <property type="match status" value="2"/>
</dbReference>
<dbReference type="RefSeq" id="WP_343052398.1">
    <property type="nucleotide sequence ID" value="NZ_JACICC010000001.1"/>
</dbReference>
<accession>A0A7W5Z1I8</accession>
<reference evidence="5 6" key="1">
    <citation type="submission" date="2020-08" db="EMBL/GenBank/DDBJ databases">
        <title>Genomic Encyclopedia of Type Strains, Phase IV (KMG-IV): sequencing the most valuable type-strain genomes for metagenomic binning, comparative biology and taxonomic classification.</title>
        <authorList>
            <person name="Goeker M."/>
        </authorList>
    </citation>
    <scope>NUCLEOTIDE SEQUENCE [LARGE SCALE GENOMIC DNA]</scope>
    <source>
        <strain evidence="5 6">DSM 28760</strain>
    </source>
</reference>
<dbReference type="InterPro" id="IPR058625">
    <property type="entry name" value="MdtA-like_BSH"/>
</dbReference>
<dbReference type="NCBIfam" id="NF007785">
    <property type="entry name" value="PRK10476.1"/>
    <property type="match status" value="1"/>
</dbReference>
<comment type="caution">
    <text evidence="5">The sequence shown here is derived from an EMBL/GenBank/DDBJ whole genome shotgun (WGS) entry which is preliminary data.</text>
</comment>
<dbReference type="InterPro" id="IPR058634">
    <property type="entry name" value="AaeA-lik-b-barrel"/>
</dbReference>
<dbReference type="Gene3D" id="2.40.30.170">
    <property type="match status" value="1"/>
</dbReference>
<organism evidence="5 6">
    <name type="scientific">Pseudochelatococcus contaminans</name>
    <dbReference type="NCBI Taxonomy" id="1538103"/>
    <lineage>
        <taxon>Bacteria</taxon>
        <taxon>Pseudomonadati</taxon>
        <taxon>Pseudomonadota</taxon>
        <taxon>Alphaproteobacteria</taxon>
        <taxon>Hyphomicrobiales</taxon>
        <taxon>Chelatococcaceae</taxon>
        <taxon>Pseudochelatococcus</taxon>
    </lineage>
</organism>
<dbReference type="PANTHER" id="PTHR30367">
    <property type="entry name" value="P-HYDROXYBENZOIC ACID EFFLUX PUMP SUBUNIT AAEA-RELATED"/>
    <property type="match status" value="1"/>
</dbReference>
<dbReference type="Gene3D" id="1.10.287.470">
    <property type="entry name" value="Helix hairpin bin"/>
    <property type="match status" value="1"/>
</dbReference>
<keyword evidence="2" id="KW-1133">Transmembrane helix</keyword>
<keyword evidence="2" id="KW-0472">Membrane</keyword>
<evidence type="ECO:0000259" key="3">
    <source>
        <dbReference type="Pfam" id="PF25917"/>
    </source>
</evidence>
<dbReference type="Gene3D" id="2.40.50.100">
    <property type="match status" value="1"/>
</dbReference>
<evidence type="ECO:0000256" key="1">
    <source>
        <dbReference type="SAM" id="Coils"/>
    </source>
</evidence>
<sequence>MDITHKPSPVMRTIAVVIAIAAVVSAVYFGWRYVHNADMNPLSQDAVITANVVNVAFALPGRIVKVGVEENGYVEKGQVLAELDPLPFRLVVEQTAADLKIAEAALADSERTVSAERSNAVIAQEQVKRAEVNLQLATHTLERLQALRPKGYVSAQQVDDAATLKHDAEVSLRQARHQLEAANALVSNAAAATALVEARKAALAIAERALADAVIRAPFSGRVAGTVPTVGAYAITGQSLFSLIDTGAWYASANFVETRIPSISVGDCASVYVLADPATPVRGVVESIGWGVASEDVINLPRIMPLVPKNLDWVRVAQRFPVRIRLLDPPENLMRAGASITVTVHHGTRC</sequence>
<evidence type="ECO:0000259" key="4">
    <source>
        <dbReference type="Pfam" id="PF25963"/>
    </source>
</evidence>